<evidence type="ECO:0000313" key="4">
    <source>
        <dbReference type="Proteomes" id="UP000324832"/>
    </source>
</evidence>
<evidence type="ECO:0000256" key="2">
    <source>
        <dbReference type="SAM" id="SignalP"/>
    </source>
</evidence>
<name>A0A5E4R3B6_9NEOP</name>
<protein>
    <submittedName>
        <fullName evidence="3">Uncharacterized protein</fullName>
    </submittedName>
</protein>
<feature type="chain" id="PRO_5023012885" evidence="2">
    <location>
        <begin position="22"/>
        <end position="254"/>
    </location>
</feature>
<reference evidence="3 4" key="1">
    <citation type="submission" date="2017-07" db="EMBL/GenBank/DDBJ databases">
        <authorList>
            <person name="Talla V."/>
            <person name="Backstrom N."/>
        </authorList>
    </citation>
    <scope>NUCLEOTIDE SEQUENCE [LARGE SCALE GENOMIC DNA]</scope>
</reference>
<feature type="signal peptide" evidence="2">
    <location>
        <begin position="1"/>
        <end position="21"/>
    </location>
</feature>
<keyword evidence="2" id="KW-0732">Signal</keyword>
<proteinExistence type="predicted"/>
<feature type="region of interest" description="Disordered" evidence="1">
    <location>
        <begin position="60"/>
        <end position="82"/>
    </location>
</feature>
<evidence type="ECO:0000313" key="3">
    <source>
        <dbReference type="EMBL" id="VVD03805.1"/>
    </source>
</evidence>
<organism evidence="3 4">
    <name type="scientific">Leptidea sinapis</name>
    <dbReference type="NCBI Taxonomy" id="189913"/>
    <lineage>
        <taxon>Eukaryota</taxon>
        <taxon>Metazoa</taxon>
        <taxon>Ecdysozoa</taxon>
        <taxon>Arthropoda</taxon>
        <taxon>Hexapoda</taxon>
        <taxon>Insecta</taxon>
        <taxon>Pterygota</taxon>
        <taxon>Neoptera</taxon>
        <taxon>Endopterygota</taxon>
        <taxon>Lepidoptera</taxon>
        <taxon>Glossata</taxon>
        <taxon>Ditrysia</taxon>
        <taxon>Papilionoidea</taxon>
        <taxon>Pieridae</taxon>
        <taxon>Dismorphiinae</taxon>
        <taxon>Leptidea</taxon>
    </lineage>
</organism>
<dbReference type="Proteomes" id="UP000324832">
    <property type="component" value="Unassembled WGS sequence"/>
</dbReference>
<evidence type="ECO:0000256" key="1">
    <source>
        <dbReference type="SAM" id="MobiDB-lite"/>
    </source>
</evidence>
<feature type="compositionally biased region" description="Basic and acidic residues" evidence="1">
    <location>
        <begin position="60"/>
        <end position="73"/>
    </location>
</feature>
<gene>
    <name evidence="3" type="ORF">LSINAPIS_LOCUS13721</name>
</gene>
<accession>A0A5E4R3B6</accession>
<keyword evidence="4" id="KW-1185">Reference proteome</keyword>
<dbReference type="EMBL" id="FZQP02006804">
    <property type="protein sequence ID" value="VVD03805.1"/>
    <property type="molecule type" value="Genomic_DNA"/>
</dbReference>
<sequence>MSLYAGVATLAVHLCVTVLSAKEYVTLETTEDPLAVSLQKKLVNDNYDYFEINGTIHLRTDSNENTETQRETKPQNSGTTDIHDDYQITTVDVNSQIDEDDNSGVWYEADTESHNGPPDNKEQLFDTDKHLAKAKPDYEKDGTTSVKYKLIKSKHKSRRKFSESLIQEEKDGALVIMKLGGGPMPQFRLPQSRRQYMHDHNHELSDLDRELGAEKHDDSRAVTDLVDVEGNAHVPAFTDSSATSRIMLVGKNYV</sequence>
<dbReference type="AlphaFoldDB" id="A0A5E4R3B6"/>